<comment type="catalytic activity">
    <reaction evidence="8">
        <text>N-terminal S-1,2-diacyl-sn-glyceryl-L-cysteinyl-[lipoprotein] + a glycerophospholipid = N-acyl-S-1,2-diacyl-sn-glyceryl-L-cysteinyl-[lipoprotein] + a 2-acyl-sn-glycero-3-phospholipid + H(+)</text>
        <dbReference type="Rhea" id="RHEA:48228"/>
        <dbReference type="Rhea" id="RHEA-COMP:14681"/>
        <dbReference type="Rhea" id="RHEA-COMP:14684"/>
        <dbReference type="ChEBI" id="CHEBI:15378"/>
        <dbReference type="ChEBI" id="CHEBI:136912"/>
        <dbReference type="ChEBI" id="CHEBI:140656"/>
        <dbReference type="ChEBI" id="CHEBI:140657"/>
        <dbReference type="ChEBI" id="CHEBI:140660"/>
        <dbReference type="EC" id="2.3.1.269"/>
    </reaction>
</comment>
<dbReference type="CDD" id="cd07571">
    <property type="entry name" value="ALP_N-acyl_transferase"/>
    <property type="match status" value="1"/>
</dbReference>
<reference evidence="11" key="2">
    <citation type="submission" date="2020-09" db="EMBL/GenBank/DDBJ databases">
        <authorList>
            <person name="Sun Q."/>
            <person name="Ohkuma M."/>
        </authorList>
    </citation>
    <scope>NUCLEOTIDE SEQUENCE</scope>
    <source>
        <strain evidence="11">JCM 4646</strain>
    </source>
</reference>
<evidence type="ECO:0000256" key="6">
    <source>
        <dbReference type="ARBA" id="ARBA00023136"/>
    </source>
</evidence>
<keyword evidence="4 8" id="KW-0812">Transmembrane</keyword>
<evidence type="ECO:0000313" key="11">
    <source>
        <dbReference type="EMBL" id="GHH63568.1"/>
    </source>
</evidence>
<evidence type="ECO:0000256" key="8">
    <source>
        <dbReference type="HAMAP-Rule" id="MF_01148"/>
    </source>
</evidence>
<dbReference type="GO" id="GO:0042158">
    <property type="term" value="P:lipoprotein biosynthetic process"/>
    <property type="evidence" value="ECO:0007669"/>
    <property type="project" value="UniProtKB-UniRule"/>
</dbReference>
<name>A0A919FG26_9ACTN</name>
<accession>A0A919FG26</accession>
<comment type="function">
    <text evidence="8">Catalyzes the phospholipid dependent N-acylation of the N-terminal cysteine of apolipoprotein, the last step in lipoprotein maturation.</text>
</comment>
<feature type="transmembrane region" description="Helical" evidence="8">
    <location>
        <begin position="54"/>
        <end position="79"/>
    </location>
</feature>
<sequence>MPRREAGQAGGVELFDRHRPRGLVTLRTEADNRRMSLRAALTQPARYASLVAGAVPVLCFPAAGLGSLAWVCLVPGLLLMQRSPGAREAAVRGWWFGAGFILTAMYWLIPSIGPGLLPLALLFGALQGAVGLAVWRLLRPPVTARRALAALVVVPAVWVTTEFARSWHALGGPWALLGATQWQHPAVLALASVGGIWLVSAAVVAANTAVTVLLCARRRQVRALAAGAAAAVLLAGPLLFALRTAPSPQGSATVALVQPGVVEDAGQRLDASVRATAALAGQPLDLVVWGESSTTADLDRDPATLAVLRGLSAATGAQLLAGEDARKADGRISKDTVLIDRDGIVDRYRKIRLVPFGEYIPLRPALGWIAGVSRAAGENRAPGTAFHVLPATGRTGTPLPVGALICFESAFPDMSRAAVNEGARVLVYQSSTSTFQHTWAPEQHVSLGALRAAETGRPVVQASLTGVSAAFDAQGRELARLGTDRTGALTVRLPLTAPQARTVYDRIGDVVPLTAVTVTAVAGALALRSRRRPAAGAGPAAPVAGADQPSVPAR</sequence>
<evidence type="ECO:0000256" key="3">
    <source>
        <dbReference type="ARBA" id="ARBA00022679"/>
    </source>
</evidence>
<evidence type="ECO:0000313" key="12">
    <source>
        <dbReference type="Proteomes" id="UP000617734"/>
    </source>
</evidence>
<dbReference type="Gene3D" id="3.60.110.10">
    <property type="entry name" value="Carbon-nitrogen hydrolase"/>
    <property type="match status" value="1"/>
</dbReference>
<dbReference type="InterPro" id="IPR036526">
    <property type="entry name" value="C-N_Hydrolase_sf"/>
</dbReference>
<keyword evidence="3 8" id="KW-0808">Transferase</keyword>
<feature type="transmembrane region" description="Helical" evidence="8">
    <location>
        <begin position="187"/>
        <end position="216"/>
    </location>
</feature>
<evidence type="ECO:0000256" key="7">
    <source>
        <dbReference type="ARBA" id="ARBA00023315"/>
    </source>
</evidence>
<evidence type="ECO:0000256" key="5">
    <source>
        <dbReference type="ARBA" id="ARBA00022989"/>
    </source>
</evidence>
<feature type="transmembrane region" description="Helical" evidence="8">
    <location>
        <begin position="223"/>
        <end position="242"/>
    </location>
</feature>
<dbReference type="HAMAP" id="MF_01148">
    <property type="entry name" value="Lnt"/>
    <property type="match status" value="1"/>
</dbReference>
<comment type="similarity">
    <text evidence="8">Belongs to the CN hydrolase family. Apolipoprotein N-acyltransferase subfamily.</text>
</comment>
<dbReference type="NCBIfam" id="TIGR00546">
    <property type="entry name" value="lnt"/>
    <property type="match status" value="1"/>
</dbReference>
<dbReference type="PROSITE" id="PS50263">
    <property type="entry name" value="CN_HYDROLASE"/>
    <property type="match status" value="1"/>
</dbReference>
<feature type="transmembrane region" description="Helical" evidence="8">
    <location>
        <begin position="91"/>
        <end position="109"/>
    </location>
</feature>
<keyword evidence="2 8" id="KW-1003">Cell membrane</keyword>
<evidence type="ECO:0000256" key="2">
    <source>
        <dbReference type="ARBA" id="ARBA00022475"/>
    </source>
</evidence>
<evidence type="ECO:0000256" key="1">
    <source>
        <dbReference type="ARBA" id="ARBA00004651"/>
    </source>
</evidence>
<protein>
    <recommendedName>
        <fullName evidence="8">Apolipoprotein N-acyltransferase</fullName>
        <shortName evidence="8">ALP N-acyltransferase</shortName>
        <ecNumber evidence="8">2.3.1.269</ecNumber>
    </recommendedName>
</protein>
<dbReference type="Pfam" id="PF00795">
    <property type="entry name" value="CN_hydrolase"/>
    <property type="match status" value="1"/>
</dbReference>
<feature type="domain" description="CN hydrolase" evidence="10">
    <location>
        <begin position="252"/>
        <end position="495"/>
    </location>
</feature>
<proteinExistence type="inferred from homology"/>
<dbReference type="InterPro" id="IPR045378">
    <property type="entry name" value="LNT_N"/>
</dbReference>
<evidence type="ECO:0000259" key="10">
    <source>
        <dbReference type="PROSITE" id="PS50263"/>
    </source>
</evidence>
<dbReference type="InterPro" id="IPR004563">
    <property type="entry name" value="Apolipo_AcylTrfase"/>
</dbReference>
<feature type="region of interest" description="Disordered" evidence="9">
    <location>
        <begin position="531"/>
        <end position="554"/>
    </location>
</feature>
<dbReference type="EC" id="2.3.1.269" evidence="8"/>
<keyword evidence="12" id="KW-1185">Reference proteome</keyword>
<dbReference type="PANTHER" id="PTHR38686">
    <property type="entry name" value="APOLIPOPROTEIN N-ACYLTRANSFERASE"/>
    <property type="match status" value="1"/>
</dbReference>
<keyword evidence="5 8" id="KW-1133">Transmembrane helix</keyword>
<feature type="compositionally biased region" description="Low complexity" evidence="9">
    <location>
        <begin position="534"/>
        <end position="546"/>
    </location>
</feature>
<feature type="transmembrane region" description="Helical" evidence="8">
    <location>
        <begin position="147"/>
        <end position="167"/>
    </location>
</feature>
<feature type="transmembrane region" description="Helical" evidence="8">
    <location>
        <begin position="115"/>
        <end position="135"/>
    </location>
</feature>
<organism evidence="11 12">
    <name type="scientific">Kitasatospora indigofera</name>
    <dbReference type="NCBI Taxonomy" id="67307"/>
    <lineage>
        <taxon>Bacteria</taxon>
        <taxon>Bacillati</taxon>
        <taxon>Actinomycetota</taxon>
        <taxon>Actinomycetes</taxon>
        <taxon>Kitasatosporales</taxon>
        <taxon>Streptomycetaceae</taxon>
        <taxon>Kitasatospora</taxon>
    </lineage>
</organism>
<dbReference type="Proteomes" id="UP000617734">
    <property type="component" value="Unassembled WGS sequence"/>
</dbReference>
<gene>
    <name evidence="8 11" type="primary">lnt</name>
    <name evidence="11" type="ORF">GCM10018781_13300</name>
</gene>
<dbReference type="Pfam" id="PF20154">
    <property type="entry name" value="LNT_N"/>
    <property type="match status" value="1"/>
</dbReference>
<evidence type="ECO:0000256" key="4">
    <source>
        <dbReference type="ARBA" id="ARBA00022692"/>
    </source>
</evidence>
<keyword evidence="7 8" id="KW-0012">Acyltransferase</keyword>
<evidence type="ECO:0000256" key="9">
    <source>
        <dbReference type="SAM" id="MobiDB-lite"/>
    </source>
</evidence>
<keyword evidence="6 8" id="KW-0472">Membrane</keyword>
<comment type="subcellular location">
    <subcellularLocation>
        <location evidence="1 8">Cell membrane</location>
        <topology evidence="1 8">Multi-pass membrane protein</topology>
    </subcellularLocation>
</comment>
<comment type="caution">
    <text evidence="11">The sequence shown here is derived from an EMBL/GenBank/DDBJ whole genome shotgun (WGS) entry which is preliminary data.</text>
</comment>
<dbReference type="PANTHER" id="PTHR38686:SF1">
    <property type="entry name" value="APOLIPOPROTEIN N-ACYLTRANSFERASE"/>
    <property type="match status" value="1"/>
</dbReference>
<dbReference type="InterPro" id="IPR003010">
    <property type="entry name" value="C-N_Hydrolase"/>
</dbReference>
<dbReference type="GO" id="GO:0005886">
    <property type="term" value="C:plasma membrane"/>
    <property type="evidence" value="ECO:0007669"/>
    <property type="project" value="UniProtKB-SubCell"/>
</dbReference>
<dbReference type="GO" id="GO:0016410">
    <property type="term" value="F:N-acyltransferase activity"/>
    <property type="evidence" value="ECO:0007669"/>
    <property type="project" value="UniProtKB-UniRule"/>
</dbReference>
<dbReference type="SUPFAM" id="SSF56317">
    <property type="entry name" value="Carbon-nitrogen hydrolase"/>
    <property type="match status" value="1"/>
</dbReference>
<dbReference type="EMBL" id="BNBO01000004">
    <property type="protein sequence ID" value="GHH63568.1"/>
    <property type="molecule type" value="Genomic_DNA"/>
</dbReference>
<comment type="pathway">
    <text evidence="8">Protein modification; lipoprotein biosynthesis (N-acyl transfer).</text>
</comment>
<reference evidence="11" key="1">
    <citation type="journal article" date="2014" name="Int. J. Syst. Evol. Microbiol.">
        <title>Complete genome sequence of Corynebacterium casei LMG S-19264T (=DSM 44701T), isolated from a smear-ripened cheese.</title>
        <authorList>
            <consortium name="US DOE Joint Genome Institute (JGI-PGF)"/>
            <person name="Walter F."/>
            <person name="Albersmeier A."/>
            <person name="Kalinowski J."/>
            <person name="Ruckert C."/>
        </authorList>
    </citation>
    <scope>NUCLEOTIDE SEQUENCE</scope>
    <source>
        <strain evidence="11">JCM 4646</strain>
    </source>
</reference>
<dbReference type="AlphaFoldDB" id="A0A919FG26"/>